<dbReference type="EMBL" id="BGZK01000011">
    <property type="protein sequence ID" value="GBP03823.1"/>
    <property type="molecule type" value="Genomic_DNA"/>
</dbReference>
<name>A0A4C1SNM3_EUMVA</name>
<dbReference type="OrthoDB" id="10017160at2759"/>
<sequence length="128" mass="14813">MSTVRLMIKTDKGVTYQQIRTSSGIGMSQVHKILHEHLALRELCTGNLIIRRSKTPCLNWCCEIMQRFSGGELNAMYAIVTGHDCWIYCYDPETKRQPAQRVFPFEELSTELNEIEASKMRLWLLSSE</sequence>
<proteinExistence type="predicted"/>
<organism evidence="1 2">
    <name type="scientific">Eumeta variegata</name>
    <name type="common">Bagworm moth</name>
    <name type="synonym">Eumeta japonica</name>
    <dbReference type="NCBI Taxonomy" id="151549"/>
    <lineage>
        <taxon>Eukaryota</taxon>
        <taxon>Metazoa</taxon>
        <taxon>Ecdysozoa</taxon>
        <taxon>Arthropoda</taxon>
        <taxon>Hexapoda</taxon>
        <taxon>Insecta</taxon>
        <taxon>Pterygota</taxon>
        <taxon>Neoptera</taxon>
        <taxon>Endopterygota</taxon>
        <taxon>Lepidoptera</taxon>
        <taxon>Glossata</taxon>
        <taxon>Ditrysia</taxon>
        <taxon>Tineoidea</taxon>
        <taxon>Psychidae</taxon>
        <taxon>Oiketicinae</taxon>
        <taxon>Eumeta</taxon>
    </lineage>
</organism>
<evidence type="ECO:0000313" key="1">
    <source>
        <dbReference type="EMBL" id="GBP03823.1"/>
    </source>
</evidence>
<protein>
    <recommendedName>
        <fullName evidence="3">Mariner Mos1 transposase</fullName>
    </recommendedName>
</protein>
<accession>A0A4C1SNM3</accession>
<keyword evidence="2" id="KW-1185">Reference proteome</keyword>
<evidence type="ECO:0008006" key="3">
    <source>
        <dbReference type="Google" id="ProtNLM"/>
    </source>
</evidence>
<dbReference type="Proteomes" id="UP000299102">
    <property type="component" value="Unassembled WGS sequence"/>
</dbReference>
<reference evidence="1 2" key="1">
    <citation type="journal article" date="2019" name="Commun. Biol.">
        <title>The bagworm genome reveals a unique fibroin gene that provides high tensile strength.</title>
        <authorList>
            <person name="Kono N."/>
            <person name="Nakamura H."/>
            <person name="Ohtoshi R."/>
            <person name="Tomita M."/>
            <person name="Numata K."/>
            <person name="Arakawa K."/>
        </authorList>
    </citation>
    <scope>NUCLEOTIDE SEQUENCE [LARGE SCALE GENOMIC DNA]</scope>
</reference>
<dbReference type="AlphaFoldDB" id="A0A4C1SNM3"/>
<gene>
    <name evidence="1" type="ORF">EVAR_2521_1</name>
</gene>
<evidence type="ECO:0000313" key="2">
    <source>
        <dbReference type="Proteomes" id="UP000299102"/>
    </source>
</evidence>
<comment type="caution">
    <text evidence="1">The sequence shown here is derived from an EMBL/GenBank/DDBJ whole genome shotgun (WGS) entry which is preliminary data.</text>
</comment>